<dbReference type="PANTHER" id="PTHR24056:SF159">
    <property type="entry name" value="CYCLIN-DEPENDENT KINASE 15"/>
    <property type="match status" value="1"/>
</dbReference>
<dbReference type="Pfam" id="PF00069">
    <property type="entry name" value="Pkinase"/>
    <property type="match status" value="1"/>
</dbReference>
<evidence type="ECO:0000256" key="3">
    <source>
        <dbReference type="ARBA" id="ARBA00022741"/>
    </source>
</evidence>
<sequence length="202" mass="22295">MGLFMPLCVGAGNSGLARAKSIPSHTYSCEVVTLWYRPPDVLLGATDYSSELDIWSAGCIFVEMLQGQPLFPGVSGALEQLQKIWTILGVPSEGTWPGLSKLPNYKPERIVSSRPQRLRMFCDRLGRVPGAEDLASRMLKTFPRERVSAQDALVHNFFSLLPAQLHQLPDAQSLFTVPGLQQVLVKYQNDQLPFGVTSNTCC</sequence>
<dbReference type="STRING" id="8496.A0A151N9C7"/>
<dbReference type="GO" id="GO:0005524">
    <property type="term" value="F:ATP binding"/>
    <property type="evidence" value="ECO:0007669"/>
    <property type="project" value="UniProtKB-KW"/>
</dbReference>
<keyword evidence="1" id="KW-0723">Serine/threonine-protein kinase</keyword>
<proteinExistence type="predicted"/>
<dbReference type="SUPFAM" id="SSF56112">
    <property type="entry name" value="Protein kinase-like (PK-like)"/>
    <property type="match status" value="1"/>
</dbReference>
<evidence type="ECO:0000256" key="4">
    <source>
        <dbReference type="ARBA" id="ARBA00022777"/>
    </source>
</evidence>
<gene>
    <name evidence="7" type="ORF">Y1Q_0008614</name>
</gene>
<protein>
    <recommendedName>
        <fullName evidence="6">Protein kinase domain-containing protein</fullName>
    </recommendedName>
</protein>
<keyword evidence="3" id="KW-0547">Nucleotide-binding</keyword>
<keyword evidence="5" id="KW-0067">ATP-binding</keyword>
<evidence type="ECO:0000313" key="8">
    <source>
        <dbReference type="Proteomes" id="UP000050525"/>
    </source>
</evidence>
<dbReference type="InterPro" id="IPR000719">
    <property type="entry name" value="Prot_kinase_dom"/>
</dbReference>
<dbReference type="GO" id="GO:0030332">
    <property type="term" value="F:cyclin binding"/>
    <property type="evidence" value="ECO:0007669"/>
    <property type="project" value="TreeGrafter"/>
</dbReference>
<keyword evidence="4" id="KW-0418">Kinase</keyword>
<dbReference type="InterPro" id="IPR011009">
    <property type="entry name" value="Kinase-like_dom_sf"/>
</dbReference>
<dbReference type="Gene3D" id="1.10.510.10">
    <property type="entry name" value="Transferase(Phosphotransferase) domain 1"/>
    <property type="match status" value="1"/>
</dbReference>
<keyword evidence="2" id="KW-0808">Transferase</keyword>
<dbReference type="EMBL" id="AKHW03003682">
    <property type="protein sequence ID" value="KYO33386.1"/>
    <property type="molecule type" value="Genomic_DNA"/>
</dbReference>
<dbReference type="PANTHER" id="PTHR24056">
    <property type="entry name" value="CELL DIVISION PROTEIN KINASE"/>
    <property type="match status" value="1"/>
</dbReference>
<keyword evidence="8" id="KW-1185">Reference proteome</keyword>
<dbReference type="Proteomes" id="UP000050525">
    <property type="component" value="Unassembled WGS sequence"/>
</dbReference>
<name>A0A151N9C7_ALLMI</name>
<dbReference type="GO" id="GO:0004693">
    <property type="term" value="F:cyclin-dependent protein serine/threonine kinase activity"/>
    <property type="evidence" value="ECO:0007669"/>
    <property type="project" value="TreeGrafter"/>
</dbReference>
<dbReference type="GO" id="GO:0005829">
    <property type="term" value="C:cytosol"/>
    <property type="evidence" value="ECO:0007669"/>
    <property type="project" value="TreeGrafter"/>
</dbReference>
<comment type="caution">
    <text evidence="7">The sequence shown here is derived from an EMBL/GenBank/DDBJ whole genome shotgun (WGS) entry which is preliminary data.</text>
</comment>
<accession>A0A151N9C7</accession>
<evidence type="ECO:0000313" key="7">
    <source>
        <dbReference type="EMBL" id="KYO33386.1"/>
    </source>
</evidence>
<dbReference type="GO" id="GO:0005634">
    <property type="term" value="C:nucleus"/>
    <property type="evidence" value="ECO:0007669"/>
    <property type="project" value="TreeGrafter"/>
</dbReference>
<dbReference type="AlphaFoldDB" id="A0A151N9C7"/>
<dbReference type="InterPro" id="IPR050108">
    <property type="entry name" value="CDK"/>
</dbReference>
<evidence type="ECO:0000259" key="6">
    <source>
        <dbReference type="PROSITE" id="PS50011"/>
    </source>
</evidence>
<feature type="domain" description="Protein kinase" evidence="6">
    <location>
        <begin position="1"/>
        <end position="158"/>
    </location>
</feature>
<dbReference type="eggNOG" id="KOG0594">
    <property type="taxonomic scope" value="Eukaryota"/>
</dbReference>
<dbReference type="PROSITE" id="PS50011">
    <property type="entry name" value="PROTEIN_KINASE_DOM"/>
    <property type="match status" value="1"/>
</dbReference>
<evidence type="ECO:0000256" key="5">
    <source>
        <dbReference type="ARBA" id="ARBA00022840"/>
    </source>
</evidence>
<organism evidence="7 8">
    <name type="scientific">Alligator mississippiensis</name>
    <name type="common">American alligator</name>
    <dbReference type="NCBI Taxonomy" id="8496"/>
    <lineage>
        <taxon>Eukaryota</taxon>
        <taxon>Metazoa</taxon>
        <taxon>Chordata</taxon>
        <taxon>Craniata</taxon>
        <taxon>Vertebrata</taxon>
        <taxon>Euteleostomi</taxon>
        <taxon>Archelosauria</taxon>
        <taxon>Archosauria</taxon>
        <taxon>Crocodylia</taxon>
        <taxon>Alligatoridae</taxon>
        <taxon>Alligatorinae</taxon>
        <taxon>Alligator</taxon>
    </lineage>
</organism>
<evidence type="ECO:0000256" key="1">
    <source>
        <dbReference type="ARBA" id="ARBA00022527"/>
    </source>
</evidence>
<reference evidence="7 8" key="1">
    <citation type="journal article" date="2012" name="Genome Biol.">
        <title>Sequencing three crocodilian genomes to illuminate the evolution of archosaurs and amniotes.</title>
        <authorList>
            <person name="St John J.A."/>
            <person name="Braun E.L."/>
            <person name="Isberg S.R."/>
            <person name="Miles L.G."/>
            <person name="Chong A.Y."/>
            <person name="Gongora J."/>
            <person name="Dalzell P."/>
            <person name="Moran C."/>
            <person name="Bed'hom B."/>
            <person name="Abzhanov A."/>
            <person name="Burgess S.C."/>
            <person name="Cooksey A.M."/>
            <person name="Castoe T.A."/>
            <person name="Crawford N.G."/>
            <person name="Densmore L.D."/>
            <person name="Drew J.C."/>
            <person name="Edwards S.V."/>
            <person name="Faircloth B.C."/>
            <person name="Fujita M.K."/>
            <person name="Greenwold M.J."/>
            <person name="Hoffmann F.G."/>
            <person name="Howard J.M."/>
            <person name="Iguchi T."/>
            <person name="Janes D.E."/>
            <person name="Khan S.Y."/>
            <person name="Kohno S."/>
            <person name="de Koning A.J."/>
            <person name="Lance S.L."/>
            <person name="McCarthy F.M."/>
            <person name="McCormack J.E."/>
            <person name="Merchant M.E."/>
            <person name="Peterson D.G."/>
            <person name="Pollock D.D."/>
            <person name="Pourmand N."/>
            <person name="Raney B.J."/>
            <person name="Roessler K.A."/>
            <person name="Sanford J.R."/>
            <person name="Sawyer R.H."/>
            <person name="Schmidt C.J."/>
            <person name="Triplett E.W."/>
            <person name="Tuberville T.D."/>
            <person name="Venegas-Anaya M."/>
            <person name="Howard J.T."/>
            <person name="Jarvis E.D."/>
            <person name="Guillette L.J.Jr."/>
            <person name="Glenn T.C."/>
            <person name="Green R.E."/>
            <person name="Ray D.A."/>
        </authorList>
    </citation>
    <scope>NUCLEOTIDE SEQUENCE [LARGE SCALE GENOMIC DNA]</scope>
    <source>
        <strain evidence="7">KSC_2009_1</strain>
    </source>
</reference>
<dbReference type="SMART" id="SM00220">
    <property type="entry name" value="S_TKc"/>
    <property type="match status" value="1"/>
</dbReference>
<evidence type="ECO:0000256" key="2">
    <source>
        <dbReference type="ARBA" id="ARBA00022679"/>
    </source>
</evidence>